<comment type="caution">
    <text evidence="2">The sequence shown here is derived from an EMBL/GenBank/DDBJ whole genome shotgun (WGS) entry which is preliminary data.</text>
</comment>
<evidence type="ECO:0000313" key="2">
    <source>
        <dbReference type="EMBL" id="KAK1411433.1"/>
    </source>
</evidence>
<keyword evidence="3" id="KW-1185">Reference proteome</keyword>
<gene>
    <name evidence="2" type="ORF">QVD17_37982</name>
</gene>
<dbReference type="EMBL" id="JAUHHV010000010">
    <property type="protein sequence ID" value="KAK1411433.1"/>
    <property type="molecule type" value="Genomic_DNA"/>
</dbReference>
<proteinExistence type="predicted"/>
<evidence type="ECO:0000313" key="3">
    <source>
        <dbReference type="Proteomes" id="UP001229421"/>
    </source>
</evidence>
<protein>
    <submittedName>
        <fullName evidence="2">Uncharacterized protein</fullName>
    </submittedName>
</protein>
<organism evidence="2 3">
    <name type="scientific">Tagetes erecta</name>
    <name type="common">African marigold</name>
    <dbReference type="NCBI Taxonomy" id="13708"/>
    <lineage>
        <taxon>Eukaryota</taxon>
        <taxon>Viridiplantae</taxon>
        <taxon>Streptophyta</taxon>
        <taxon>Embryophyta</taxon>
        <taxon>Tracheophyta</taxon>
        <taxon>Spermatophyta</taxon>
        <taxon>Magnoliopsida</taxon>
        <taxon>eudicotyledons</taxon>
        <taxon>Gunneridae</taxon>
        <taxon>Pentapetalae</taxon>
        <taxon>asterids</taxon>
        <taxon>campanulids</taxon>
        <taxon>Asterales</taxon>
        <taxon>Asteraceae</taxon>
        <taxon>Asteroideae</taxon>
        <taxon>Heliantheae alliance</taxon>
        <taxon>Tageteae</taxon>
        <taxon>Tagetes</taxon>
    </lineage>
</organism>
<keyword evidence="1" id="KW-0175">Coiled coil</keyword>
<feature type="coiled-coil region" evidence="1">
    <location>
        <begin position="61"/>
        <end position="95"/>
    </location>
</feature>
<name>A0AAD8JWZ1_TARER</name>
<accession>A0AAD8JWZ1</accession>
<evidence type="ECO:0000256" key="1">
    <source>
        <dbReference type="SAM" id="Coils"/>
    </source>
</evidence>
<sequence length="107" mass="12415">MFRSSSPLLRKSEPPVQVQDIIITAWTIRHPTRNRNDPIARADWSEKCDVAEEFEKKDKKISNLSETIAKQDETIAQLHSEMEKLTSEKEIEKDVKSSYVEMPIDDL</sequence>
<reference evidence="2" key="1">
    <citation type="journal article" date="2023" name="bioRxiv">
        <title>Improved chromosome-level genome assembly for marigold (Tagetes erecta).</title>
        <authorList>
            <person name="Jiang F."/>
            <person name="Yuan L."/>
            <person name="Wang S."/>
            <person name="Wang H."/>
            <person name="Xu D."/>
            <person name="Wang A."/>
            <person name="Fan W."/>
        </authorList>
    </citation>
    <scope>NUCLEOTIDE SEQUENCE</scope>
    <source>
        <strain evidence="2">WSJ</strain>
        <tissue evidence="2">Leaf</tissue>
    </source>
</reference>
<dbReference type="Proteomes" id="UP001229421">
    <property type="component" value="Unassembled WGS sequence"/>
</dbReference>
<dbReference type="AlphaFoldDB" id="A0AAD8JWZ1"/>